<dbReference type="Proteomes" id="UP000825729">
    <property type="component" value="Unassembled WGS sequence"/>
</dbReference>
<keyword evidence="3" id="KW-1185">Reference proteome</keyword>
<accession>A0AAV7EW63</accession>
<feature type="region of interest" description="Disordered" evidence="1">
    <location>
        <begin position="37"/>
        <end position="56"/>
    </location>
</feature>
<evidence type="ECO:0000313" key="2">
    <source>
        <dbReference type="EMBL" id="KAG9451876.1"/>
    </source>
</evidence>
<gene>
    <name evidence="2" type="ORF">H6P81_004780</name>
</gene>
<dbReference type="AlphaFoldDB" id="A0AAV7EW63"/>
<evidence type="ECO:0000313" key="3">
    <source>
        <dbReference type="Proteomes" id="UP000825729"/>
    </source>
</evidence>
<evidence type="ECO:0000256" key="1">
    <source>
        <dbReference type="SAM" id="MobiDB-lite"/>
    </source>
</evidence>
<sequence>MIHCLSHQPNGKSQQTPESNSSVALFTVSAVSDDIANSKRSRNHLSSEQSDQERASGSTSKFNQLCYFRQNHCIPCRIHMAWFHQQPSNSKLLKKLLQLIEFSLSHEGPERDKKLLLSGVISSAAAVTANSHPSWLLQLDHLLPYKRPDAARILVAIHSWFKLARKTYVCGEELMICKKTEKIRSLIF</sequence>
<proteinExistence type="predicted"/>
<comment type="caution">
    <text evidence="2">The sequence shown here is derived from an EMBL/GenBank/DDBJ whole genome shotgun (WGS) entry which is preliminary data.</text>
</comment>
<feature type="compositionally biased region" description="Polar residues" evidence="1">
    <location>
        <begin position="44"/>
        <end position="56"/>
    </location>
</feature>
<dbReference type="EMBL" id="JAINDJ010000003">
    <property type="protein sequence ID" value="KAG9451876.1"/>
    <property type="molecule type" value="Genomic_DNA"/>
</dbReference>
<name>A0AAV7EW63_ARIFI</name>
<reference evidence="2 3" key="1">
    <citation type="submission" date="2021-07" db="EMBL/GenBank/DDBJ databases">
        <title>The Aristolochia fimbriata genome: insights into angiosperm evolution, floral development and chemical biosynthesis.</title>
        <authorList>
            <person name="Jiao Y."/>
        </authorList>
    </citation>
    <scope>NUCLEOTIDE SEQUENCE [LARGE SCALE GENOMIC DNA]</scope>
    <source>
        <strain evidence="2">IBCAS-2021</strain>
        <tissue evidence="2">Leaf</tissue>
    </source>
</reference>
<protein>
    <submittedName>
        <fullName evidence="2">Uncharacterized protein</fullName>
    </submittedName>
</protein>
<organism evidence="2 3">
    <name type="scientific">Aristolochia fimbriata</name>
    <name type="common">White veined hardy Dutchman's pipe vine</name>
    <dbReference type="NCBI Taxonomy" id="158543"/>
    <lineage>
        <taxon>Eukaryota</taxon>
        <taxon>Viridiplantae</taxon>
        <taxon>Streptophyta</taxon>
        <taxon>Embryophyta</taxon>
        <taxon>Tracheophyta</taxon>
        <taxon>Spermatophyta</taxon>
        <taxon>Magnoliopsida</taxon>
        <taxon>Magnoliidae</taxon>
        <taxon>Piperales</taxon>
        <taxon>Aristolochiaceae</taxon>
        <taxon>Aristolochia</taxon>
    </lineage>
</organism>